<reference evidence="7 8" key="1">
    <citation type="submission" date="2019-03" db="EMBL/GenBank/DDBJ databases">
        <title>Ramlibacter henchirensis DSM 14656, whole genome shotgun sequence.</title>
        <authorList>
            <person name="Zhang X."/>
            <person name="Feng G."/>
            <person name="Zhu H."/>
        </authorList>
    </citation>
    <scope>NUCLEOTIDE SEQUENCE [LARGE SCALE GENOMIC DNA]</scope>
    <source>
        <strain evidence="7 8">DSM 14656</strain>
    </source>
</reference>
<dbReference type="Proteomes" id="UP000298180">
    <property type="component" value="Unassembled WGS sequence"/>
</dbReference>
<dbReference type="GO" id="GO:0051537">
    <property type="term" value="F:2 iron, 2 sulfur cluster binding"/>
    <property type="evidence" value="ECO:0007669"/>
    <property type="project" value="UniProtKB-KW"/>
</dbReference>
<proteinExistence type="predicted"/>
<dbReference type="CDD" id="cd03479">
    <property type="entry name" value="Rieske_RO_Alpha_PhDO_like"/>
    <property type="match status" value="1"/>
</dbReference>
<feature type="domain" description="Rieske" evidence="6">
    <location>
        <begin position="27"/>
        <end position="136"/>
    </location>
</feature>
<protein>
    <submittedName>
        <fullName evidence="7">Ring-hydroxylating oxygenase subunit alpha</fullName>
    </submittedName>
</protein>
<evidence type="ECO:0000259" key="6">
    <source>
        <dbReference type="PROSITE" id="PS51296"/>
    </source>
</evidence>
<dbReference type="SUPFAM" id="SSF55961">
    <property type="entry name" value="Bet v1-like"/>
    <property type="match status" value="1"/>
</dbReference>
<evidence type="ECO:0000256" key="1">
    <source>
        <dbReference type="ARBA" id="ARBA00022714"/>
    </source>
</evidence>
<organism evidence="7 8">
    <name type="scientific">Ramlibacter henchirensis</name>
    <dbReference type="NCBI Taxonomy" id="204072"/>
    <lineage>
        <taxon>Bacteria</taxon>
        <taxon>Pseudomonadati</taxon>
        <taxon>Pseudomonadota</taxon>
        <taxon>Betaproteobacteria</taxon>
        <taxon>Burkholderiales</taxon>
        <taxon>Comamonadaceae</taxon>
        <taxon>Ramlibacter</taxon>
    </lineage>
</organism>
<name>A0A4Z0BTG3_9BURK</name>
<dbReference type="InterPro" id="IPR050584">
    <property type="entry name" value="Cholesterol_7-desaturase"/>
</dbReference>
<dbReference type="PANTHER" id="PTHR21266:SF59">
    <property type="entry name" value="BLR4922 PROTEIN"/>
    <property type="match status" value="1"/>
</dbReference>
<evidence type="ECO:0000256" key="2">
    <source>
        <dbReference type="ARBA" id="ARBA00022723"/>
    </source>
</evidence>
<dbReference type="RefSeq" id="WP_135264078.1">
    <property type="nucleotide sequence ID" value="NZ_SMLM01000002.1"/>
</dbReference>
<dbReference type="SUPFAM" id="SSF50022">
    <property type="entry name" value="ISP domain"/>
    <property type="match status" value="1"/>
</dbReference>
<evidence type="ECO:0000256" key="5">
    <source>
        <dbReference type="ARBA" id="ARBA00023014"/>
    </source>
</evidence>
<keyword evidence="8" id="KW-1185">Reference proteome</keyword>
<dbReference type="InterPro" id="IPR036922">
    <property type="entry name" value="Rieske_2Fe-2S_sf"/>
</dbReference>
<dbReference type="PROSITE" id="PS00570">
    <property type="entry name" value="RING_HYDROXYL_ALPHA"/>
    <property type="match status" value="1"/>
</dbReference>
<dbReference type="EMBL" id="SMLM01000002">
    <property type="protein sequence ID" value="TFZ02553.1"/>
    <property type="molecule type" value="Genomic_DNA"/>
</dbReference>
<dbReference type="InterPro" id="IPR045623">
    <property type="entry name" value="LigXa_C"/>
</dbReference>
<keyword evidence="2" id="KW-0479">Metal-binding</keyword>
<gene>
    <name evidence="7" type="ORF">EZ313_14935</name>
</gene>
<dbReference type="GO" id="GO:0016491">
    <property type="term" value="F:oxidoreductase activity"/>
    <property type="evidence" value="ECO:0007669"/>
    <property type="project" value="UniProtKB-KW"/>
</dbReference>
<dbReference type="Gene3D" id="2.102.10.10">
    <property type="entry name" value="Rieske [2Fe-2S] iron-sulphur domain"/>
    <property type="match status" value="1"/>
</dbReference>
<dbReference type="InterPro" id="IPR017941">
    <property type="entry name" value="Rieske_2Fe-2S"/>
</dbReference>
<dbReference type="InterPro" id="IPR015881">
    <property type="entry name" value="ARHD_Rieske_2Fe_2S"/>
</dbReference>
<dbReference type="AlphaFoldDB" id="A0A4Z0BTG3"/>
<keyword evidence="4" id="KW-0408">Iron</keyword>
<keyword evidence="1" id="KW-0001">2Fe-2S</keyword>
<dbReference type="Pfam" id="PF00355">
    <property type="entry name" value="Rieske"/>
    <property type="match status" value="1"/>
</dbReference>
<dbReference type="OrthoDB" id="9790995at2"/>
<dbReference type="PANTHER" id="PTHR21266">
    <property type="entry name" value="IRON-SULFUR DOMAIN CONTAINING PROTEIN"/>
    <property type="match status" value="1"/>
</dbReference>
<comment type="caution">
    <text evidence="7">The sequence shown here is derived from an EMBL/GenBank/DDBJ whole genome shotgun (WGS) entry which is preliminary data.</text>
</comment>
<accession>A0A4Z0BTG3</accession>
<evidence type="ECO:0000256" key="3">
    <source>
        <dbReference type="ARBA" id="ARBA00023002"/>
    </source>
</evidence>
<dbReference type="Pfam" id="PF19301">
    <property type="entry name" value="LigXa_C"/>
    <property type="match status" value="1"/>
</dbReference>
<evidence type="ECO:0000256" key="4">
    <source>
        <dbReference type="ARBA" id="ARBA00023004"/>
    </source>
</evidence>
<evidence type="ECO:0000313" key="8">
    <source>
        <dbReference type="Proteomes" id="UP000298180"/>
    </source>
</evidence>
<evidence type="ECO:0000313" key="7">
    <source>
        <dbReference type="EMBL" id="TFZ02553.1"/>
    </source>
</evidence>
<dbReference type="PROSITE" id="PS51296">
    <property type="entry name" value="RIESKE"/>
    <property type="match status" value="1"/>
</dbReference>
<sequence length="453" mass="50764">MLSREENETLTRTGPGTPMGTLFRSYWLPVLLSEQLPEKDGPQVRVKILGEDLLAFRDAGGRVGLIEPRCPHRGADLYFGRNEEGGIRCAYHGWKFDADGRCLDMPTVPPETARTLCQKASIRSYPTREWGGMVWAYMAQAPAGHEPPPLPQMEFALVPPEHRYVSKKLQECNWAQAAEGGIDTAHFSFLHMPVARSNEEFSERALRAVRGYSAKSMSQDHVRWMREDPRPRYHVRRHAAGLVLGASRQGEPGEHYWRIAQYLMPCHGYTPSAAEGQTYHGQSWVPIDDHSCWIFCYSWNPERPLTAQERASYVTGGAVYPARGADYVPLRNRSNEYLLDRRMQKLENFTGIEGVSEQDAAIQDSQGEIADRTRELLGPTDVAVVHFRRLMLEAAAQVAGGAAAPAADNPQAYLVRGGGTIAPATEDFEAVMRRRFGDELGRVEVDRPEVQSK</sequence>
<keyword evidence="3" id="KW-0560">Oxidoreductase</keyword>
<dbReference type="GO" id="GO:0005506">
    <property type="term" value="F:iron ion binding"/>
    <property type="evidence" value="ECO:0007669"/>
    <property type="project" value="InterPro"/>
</dbReference>
<keyword evidence="5" id="KW-0411">Iron-sulfur</keyword>